<proteinExistence type="predicted"/>
<reference evidence="2" key="2">
    <citation type="journal article" date="2015" name="Fish Shellfish Immunol.">
        <title>Early steps in the European eel (Anguilla anguilla)-Vibrio vulnificus interaction in the gills: Role of the RtxA13 toxin.</title>
        <authorList>
            <person name="Callol A."/>
            <person name="Pajuelo D."/>
            <person name="Ebbesson L."/>
            <person name="Teles M."/>
            <person name="MacKenzie S."/>
            <person name="Amaro C."/>
        </authorList>
    </citation>
    <scope>NUCLEOTIDE SEQUENCE</scope>
</reference>
<feature type="region of interest" description="Disordered" evidence="1">
    <location>
        <begin position="1"/>
        <end position="20"/>
    </location>
</feature>
<reference evidence="2" key="1">
    <citation type="submission" date="2014-11" db="EMBL/GenBank/DDBJ databases">
        <authorList>
            <person name="Amaro Gonzalez C."/>
        </authorList>
    </citation>
    <scope>NUCLEOTIDE SEQUENCE</scope>
</reference>
<evidence type="ECO:0000256" key="1">
    <source>
        <dbReference type="SAM" id="MobiDB-lite"/>
    </source>
</evidence>
<sequence length="20" mass="2429">MGRGKERGRKRAGEKDRERR</sequence>
<feature type="compositionally biased region" description="Basic residues" evidence="1">
    <location>
        <begin position="1"/>
        <end position="10"/>
    </location>
</feature>
<organism evidence="2">
    <name type="scientific">Anguilla anguilla</name>
    <name type="common">European freshwater eel</name>
    <name type="synonym">Muraena anguilla</name>
    <dbReference type="NCBI Taxonomy" id="7936"/>
    <lineage>
        <taxon>Eukaryota</taxon>
        <taxon>Metazoa</taxon>
        <taxon>Chordata</taxon>
        <taxon>Craniata</taxon>
        <taxon>Vertebrata</taxon>
        <taxon>Euteleostomi</taxon>
        <taxon>Actinopterygii</taxon>
        <taxon>Neopterygii</taxon>
        <taxon>Teleostei</taxon>
        <taxon>Anguilliformes</taxon>
        <taxon>Anguillidae</taxon>
        <taxon>Anguilla</taxon>
    </lineage>
</organism>
<evidence type="ECO:0000313" key="2">
    <source>
        <dbReference type="EMBL" id="JAH62742.1"/>
    </source>
</evidence>
<protein>
    <submittedName>
        <fullName evidence="2">Uncharacterized protein</fullName>
    </submittedName>
</protein>
<dbReference type="EMBL" id="GBXM01045835">
    <property type="protein sequence ID" value="JAH62742.1"/>
    <property type="molecule type" value="Transcribed_RNA"/>
</dbReference>
<accession>A0A0E9UAJ7</accession>
<dbReference type="AlphaFoldDB" id="A0A0E9UAJ7"/>
<name>A0A0E9UAJ7_ANGAN</name>
<feature type="compositionally biased region" description="Basic and acidic residues" evidence="1">
    <location>
        <begin position="11"/>
        <end position="20"/>
    </location>
</feature>